<sequence length="163" mass="18435">MSEDHPPALTFDALVLDLRRMLIKTPQVYSNKSIPSLKRFTSTLAKIEETRCYDLLGKQFGFNPSELNGAIALARTTVEYDEQVVSCIQALRKDQPSLIIVAMSNISNPDFDAIHTRWGPAFWPLFGEVFPSSAVGMRKPTLGFYRHVLKVHWDRSPEDHLCG</sequence>
<reference evidence="1" key="2">
    <citation type="submission" date="2023-01" db="EMBL/GenBank/DDBJ databases">
        <authorList>
            <person name="Petersen C."/>
        </authorList>
    </citation>
    <scope>NUCLEOTIDE SEQUENCE</scope>
    <source>
        <strain evidence="1">IBT 12815</strain>
    </source>
</reference>
<dbReference type="PANTHER" id="PTHR43611">
    <property type="entry name" value="ALPHA-D-GLUCOSE 1-PHOSPHATE PHOSPHATASE"/>
    <property type="match status" value="1"/>
</dbReference>
<keyword evidence="1" id="KW-0378">Hydrolase</keyword>
<dbReference type="InterPro" id="IPR023214">
    <property type="entry name" value="HAD_sf"/>
</dbReference>
<dbReference type="Gene3D" id="1.10.150.240">
    <property type="entry name" value="Putative phosphatase, domain 2"/>
    <property type="match status" value="1"/>
</dbReference>
<dbReference type="Gene3D" id="3.40.50.1000">
    <property type="entry name" value="HAD superfamily/HAD-like"/>
    <property type="match status" value="1"/>
</dbReference>
<keyword evidence="2" id="KW-1185">Reference proteome</keyword>
<proteinExistence type="predicted"/>
<organism evidence="1 2">
    <name type="scientific">Penicillium hordei</name>
    <dbReference type="NCBI Taxonomy" id="40994"/>
    <lineage>
        <taxon>Eukaryota</taxon>
        <taxon>Fungi</taxon>
        <taxon>Dikarya</taxon>
        <taxon>Ascomycota</taxon>
        <taxon>Pezizomycotina</taxon>
        <taxon>Eurotiomycetes</taxon>
        <taxon>Eurotiomycetidae</taxon>
        <taxon>Eurotiales</taxon>
        <taxon>Aspergillaceae</taxon>
        <taxon>Penicillium</taxon>
    </lineage>
</organism>
<dbReference type="InterPro" id="IPR036412">
    <property type="entry name" value="HAD-like_sf"/>
</dbReference>
<dbReference type="Proteomes" id="UP001213799">
    <property type="component" value="Unassembled WGS sequence"/>
</dbReference>
<dbReference type="AlphaFoldDB" id="A0AAD6H6R4"/>
<dbReference type="SUPFAM" id="SSF56784">
    <property type="entry name" value="HAD-like"/>
    <property type="match status" value="1"/>
</dbReference>
<dbReference type="InterPro" id="IPR023198">
    <property type="entry name" value="PGP-like_dom2"/>
</dbReference>
<name>A0AAD6H6R4_9EURO</name>
<protein>
    <submittedName>
        <fullName evidence="1">HAD-superfamily hydrolase subfamily IA variant 3</fullName>
    </submittedName>
</protein>
<evidence type="ECO:0000313" key="2">
    <source>
        <dbReference type="Proteomes" id="UP001213799"/>
    </source>
</evidence>
<accession>A0AAD6H6R4</accession>
<reference evidence="1" key="1">
    <citation type="journal article" date="2023" name="IMA Fungus">
        <title>Comparative genomic study of the Penicillium genus elucidates a diverse pangenome and 15 lateral gene transfer events.</title>
        <authorList>
            <person name="Petersen C."/>
            <person name="Sorensen T."/>
            <person name="Nielsen M.R."/>
            <person name="Sondergaard T.E."/>
            <person name="Sorensen J.L."/>
            <person name="Fitzpatrick D.A."/>
            <person name="Frisvad J.C."/>
            <person name="Nielsen K.L."/>
        </authorList>
    </citation>
    <scope>NUCLEOTIDE SEQUENCE</scope>
    <source>
        <strain evidence="1">IBT 12815</strain>
    </source>
</reference>
<evidence type="ECO:0000313" key="1">
    <source>
        <dbReference type="EMBL" id="KAJ5607377.1"/>
    </source>
</evidence>
<dbReference type="EMBL" id="JAQJAE010000002">
    <property type="protein sequence ID" value="KAJ5607377.1"/>
    <property type="molecule type" value="Genomic_DNA"/>
</dbReference>
<dbReference type="PANTHER" id="PTHR43611:SF3">
    <property type="entry name" value="FLAVIN MONONUCLEOTIDE HYDROLASE 1, CHLOROPLATIC"/>
    <property type="match status" value="1"/>
</dbReference>
<dbReference type="GeneID" id="81585296"/>
<gene>
    <name evidence="1" type="ORF">N7537_003996</name>
</gene>
<comment type="caution">
    <text evidence="1">The sequence shown here is derived from an EMBL/GenBank/DDBJ whole genome shotgun (WGS) entry which is preliminary data.</text>
</comment>
<dbReference type="RefSeq" id="XP_056754802.1">
    <property type="nucleotide sequence ID" value="XM_056895054.1"/>
</dbReference>
<dbReference type="GO" id="GO:0016787">
    <property type="term" value="F:hydrolase activity"/>
    <property type="evidence" value="ECO:0007669"/>
    <property type="project" value="UniProtKB-KW"/>
</dbReference>